<evidence type="ECO:0000313" key="1">
    <source>
        <dbReference type="EMBL" id="VFK71748.1"/>
    </source>
</evidence>
<evidence type="ECO:0008006" key="2">
    <source>
        <dbReference type="Google" id="ProtNLM"/>
    </source>
</evidence>
<protein>
    <recommendedName>
        <fullName evidence="2">OmpA family protein</fullName>
    </recommendedName>
</protein>
<dbReference type="EMBL" id="CAADGD010000081">
    <property type="protein sequence ID" value="VFK71748.1"/>
    <property type="molecule type" value="Genomic_DNA"/>
</dbReference>
<reference evidence="1" key="1">
    <citation type="submission" date="2019-02" db="EMBL/GenBank/DDBJ databases">
        <authorList>
            <person name="Gruber-Vodicka R. H."/>
            <person name="Seah K. B. B."/>
        </authorList>
    </citation>
    <scope>NUCLEOTIDE SEQUENCE</scope>
    <source>
        <strain evidence="1">BECK_BY19</strain>
    </source>
</reference>
<dbReference type="AlphaFoldDB" id="A0A451B0E5"/>
<proteinExistence type="predicted"/>
<name>A0A451B0E5_9GAMM</name>
<dbReference type="Gene3D" id="3.30.1330.60">
    <property type="entry name" value="OmpA-like domain"/>
    <property type="match status" value="1"/>
</dbReference>
<organism evidence="1">
    <name type="scientific">Candidatus Kentrum sp. UNK</name>
    <dbReference type="NCBI Taxonomy" id="2126344"/>
    <lineage>
        <taxon>Bacteria</taxon>
        <taxon>Pseudomonadati</taxon>
        <taxon>Pseudomonadota</taxon>
        <taxon>Gammaproteobacteria</taxon>
        <taxon>Candidatus Kentrum</taxon>
    </lineage>
</organism>
<sequence>MGLVVIFVGSFHWNKLFDYSLDKFSVSEGVFILTRINVVPVIEPFGITMDQKILKPPSITEWKTVECQDRQTTFRSSFFAALKPDCFRFIHNAVPYDGQYNPGIWPVLIALILAAYRAACSYIHASHLGKSISVALFIIAISPLGVVIQSPLGCTKTSINRPVCPPLPQCEKEETTILTVEWPVYTSKGQKSGKFEITPKIQGELDEHIKEIKRIEKEQCIKSITVSGYTDSVPVAFIGNENSEQCKKPFDEQARDYLDHSDKDTHLPGVCLRDNVHLGYMRAVATLRYIEEKLRKSDYPDLKDVKLRADSYGCLEGVPGKFNDCGLEREPVENGKEDPRDCLECRKVELTIRPVQPKSPGVAQ</sequence>
<accession>A0A451B0E5</accession>
<dbReference type="InterPro" id="IPR036737">
    <property type="entry name" value="OmpA-like_sf"/>
</dbReference>
<gene>
    <name evidence="1" type="ORF">BECKUNK1418H_GA0071006_10815</name>
</gene>